<keyword evidence="2" id="KW-1185">Reference proteome</keyword>
<dbReference type="AlphaFoldDB" id="A0A9Q3F8W0"/>
<comment type="caution">
    <text evidence="1">The sequence shown here is derived from an EMBL/GenBank/DDBJ whole genome shotgun (WGS) entry which is preliminary data.</text>
</comment>
<gene>
    <name evidence="1" type="ORF">O181_072550</name>
</gene>
<proteinExistence type="predicted"/>
<name>A0A9Q3F8W0_9BASI</name>
<sequence length="123" mass="13985">MTQIIEKVLEQKINLTLEQILAISPQFINQLKKNSDEENNSINSIDTKNIQLKLIHHHLKEYEAPKLHYACPLGFMQVYVGEEGYEIMALADTASELNIIPEDIVVKAGLTTRCLNMNLMGNF</sequence>
<evidence type="ECO:0000313" key="1">
    <source>
        <dbReference type="EMBL" id="MBW0532835.1"/>
    </source>
</evidence>
<reference evidence="1" key="1">
    <citation type="submission" date="2021-03" db="EMBL/GenBank/DDBJ databases">
        <title>Draft genome sequence of rust myrtle Austropuccinia psidii MF-1, a brazilian biotype.</title>
        <authorList>
            <person name="Quecine M.C."/>
            <person name="Pachon D.M.R."/>
            <person name="Bonatelli M.L."/>
            <person name="Correr F.H."/>
            <person name="Franceschini L.M."/>
            <person name="Leite T.F."/>
            <person name="Margarido G.R.A."/>
            <person name="Almeida C.A."/>
            <person name="Ferrarezi J.A."/>
            <person name="Labate C.A."/>
        </authorList>
    </citation>
    <scope>NUCLEOTIDE SEQUENCE</scope>
    <source>
        <strain evidence="1">MF-1</strain>
    </source>
</reference>
<organism evidence="1 2">
    <name type="scientific">Austropuccinia psidii MF-1</name>
    <dbReference type="NCBI Taxonomy" id="1389203"/>
    <lineage>
        <taxon>Eukaryota</taxon>
        <taxon>Fungi</taxon>
        <taxon>Dikarya</taxon>
        <taxon>Basidiomycota</taxon>
        <taxon>Pucciniomycotina</taxon>
        <taxon>Pucciniomycetes</taxon>
        <taxon>Pucciniales</taxon>
        <taxon>Sphaerophragmiaceae</taxon>
        <taxon>Austropuccinia</taxon>
    </lineage>
</organism>
<evidence type="ECO:0008006" key="3">
    <source>
        <dbReference type="Google" id="ProtNLM"/>
    </source>
</evidence>
<accession>A0A9Q3F8W0</accession>
<dbReference type="OrthoDB" id="2506366at2759"/>
<protein>
    <recommendedName>
        <fullName evidence="3">Aspartic peptidase DDI1-type domain-containing protein</fullName>
    </recommendedName>
</protein>
<dbReference type="Proteomes" id="UP000765509">
    <property type="component" value="Unassembled WGS sequence"/>
</dbReference>
<evidence type="ECO:0000313" key="2">
    <source>
        <dbReference type="Proteomes" id="UP000765509"/>
    </source>
</evidence>
<dbReference type="EMBL" id="AVOT02038051">
    <property type="protein sequence ID" value="MBW0532835.1"/>
    <property type="molecule type" value="Genomic_DNA"/>
</dbReference>